<evidence type="ECO:0000256" key="2">
    <source>
        <dbReference type="ARBA" id="ARBA00022448"/>
    </source>
</evidence>
<evidence type="ECO:0000256" key="5">
    <source>
        <dbReference type="ARBA" id="ARBA00022989"/>
    </source>
</evidence>
<feature type="transmembrane region" description="Helical" evidence="7">
    <location>
        <begin position="235"/>
        <end position="261"/>
    </location>
</feature>
<dbReference type="PANTHER" id="PTHR43163:SF6">
    <property type="entry name" value="DIPEPTIDE TRANSPORT SYSTEM PERMEASE PROTEIN DPPB-RELATED"/>
    <property type="match status" value="1"/>
</dbReference>
<dbReference type="AlphaFoldDB" id="A0A6J6KI54"/>
<evidence type="ECO:0000256" key="4">
    <source>
        <dbReference type="ARBA" id="ARBA00022692"/>
    </source>
</evidence>
<evidence type="ECO:0000313" key="9">
    <source>
        <dbReference type="EMBL" id="CAB4644444.1"/>
    </source>
</evidence>
<proteinExistence type="predicted"/>
<accession>A0A6J6KI54</accession>
<evidence type="ECO:0000256" key="3">
    <source>
        <dbReference type="ARBA" id="ARBA00022475"/>
    </source>
</evidence>
<protein>
    <submittedName>
        <fullName evidence="10">Unannotated protein</fullName>
    </submittedName>
</protein>
<evidence type="ECO:0000256" key="7">
    <source>
        <dbReference type="SAM" id="Phobius"/>
    </source>
</evidence>
<sequence length="317" mass="34738">MGKFVLKRIGLALVTLFIVTTAIFFMTHILPGNAAERILGPFAERINVIALEKELGLDKPMYVQYWRWLSEAFGGQLGDSVQYQSPVSELLLPALGYSFRLAAMAFLIVVPLSIFGGIIAAINRGKTVDRVITVGGLSAAVIPEFVWAVLLVFVVGVKLEWLPVTAFPDDDKSLIQVVRHLLMPSMALVLVLFGYISRIARAGVIEAMDSDYSRTAVLKGLSKRQMINRHVLRNALLPTIAVIASQVPYLVGGLVAVEIVFNYPGFGSLLLQAVQYRDYPMLQAAVLIVGSVIVTMQLIADVLFAVLNPRIRQTIAE</sequence>
<dbReference type="Pfam" id="PF19300">
    <property type="entry name" value="BPD_transp_1_N"/>
    <property type="match status" value="1"/>
</dbReference>
<dbReference type="PROSITE" id="PS50928">
    <property type="entry name" value="ABC_TM1"/>
    <property type="match status" value="1"/>
</dbReference>
<dbReference type="InterPro" id="IPR035906">
    <property type="entry name" value="MetI-like_sf"/>
</dbReference>
<dbReference type="GO" id="GO:0005886">
    <property type="term" value="C:plasma membrane"/>
    <property type="evidence" value="ECO:0007669"/>
    <property type="project" value="UniProtKB-SubCell"/>
</dbReference>
<dbReference type="CDD" id="cd06261">
    <property type="entry name" value="TM_PBP2"/>
    <property type="match status" value="1"/>
</dbReference>
<dbReference type="PANTHER" id="PTHR43163">
    <property type="entry name" value="DIPEPTIDE TRANSPORT SYSTEM PERMEASE PROTEIN DPPB-RELATED"/>
    <property type="match status" value="1"/>
</dbReference>
<feature type="domain" description="ABC transmembrane type-1" evidence="8">
    <location>
        <begin position="95"/>
        <end position="300"/>
    </location>
</feature>
<dbReference type="GO" id="GO:0055085">
    <property type="term" value="P:transmembrane transport"/>
    <property type="evidence" value="ECO:0007669"/>
    <property type="project" value="InterPro"/>
</dbReference>
<keyword evidence="4 7" id="KW-0812">Transmembrane</keyword>
<name>A0A6J6KI54_9ZZZZ</name>
<comment type="subcellular location">
    <subcellularLocation>
        <location evidence="1">Cell membrane</location>
        <topology evidence="1">Multi-pass membrane protein</topology>
    </subcellularLocation>
</comment>
<feature type="transmembrane region" description="Helical" evidence="7">
    <location>
        <begin position="281"/>
        <end position="307"/>
    </location>
</feature>
<evidence type="ECO:0000256" key="1">
    <source>
        <dbReference type="ARBA" id="ARBA00004651"/>
    </source>
</evidence>
<feature type="transmembrane region" description="Helical" evidence="7">
    <location>
        <begin position="101"/>
        <end position="122"/>
    </location>
</feature>
<evidence type="ECO:0000259" key="8">
    <source>
        <dbReference type="PROSITE" id="PS50928"/>
    </source>
</evidence>
<evidence type="ECO:0000313" key="10">
    <source>
        <dbReference type="EMBL" id="CAB4647509.1"/>
    </source>
</evidence>
<gene>
    <name evidence="10" type="ORF">UFOPK2166_00613</name>
    <name evidence="9" type="ORF">UFOPK2195_00125</name>
</gene>
<dbReference type="InterPro" id="IPR045621">
    <property type="entry name" value="BPD_transp_1_N"/>
</dbReference>
<dbReference type="InterPro" id="IPR000515">
    <property type="entry name" value="MetI-like"/>
</dbReference>
<feature type="transmembrane region" description="Helical" evidence="7">
    <location>
        <begin position="9"/>
        <end position="30"/>
    </location>
</feature>
<keyword evidence="2" id="KW-0813">Transport</keyword>
<keyword evidence="6 7" id="KW-0472">Membrane</keyword>
<dbReference type="EMBL" id="CAEZWB010000064">
    <property type="protein sequence ID" value="CAB4647509.1"/>
    <property type="molecule type" value="Genomic_DNA"/>
</dbReference>
<keyword evidence="3" id="KW-1003">Cell membrane</keyword>
<organism evidence="10">
    <name type="scientific">freshwater metagenome</name>
    <dbReference type="NCBI Taxonomy" id="449393"/>
    <lineage>
        <taxon>unclassified sequences</taxon>
        <taxon>metagenomes</taxon>
        <taxon>ecological metagenomes</taxon>
    </lineage>
</organism>
<dbReference type="EMBL" id="CAEZWH010000010">
    <property type="protein sequence ID" value="CAB4644444.1"/>
    <property type="molecule type" value="Genomic_DNA"/>
</dbReference>
<reference evidence="10" key="1">
    <citation type="submission" date="2020-05" db="EMBL/GenBank/DDBJ databases">
        <authorList>
            <person name="Chiriac C."/>
            <person name="Salcher M."/>
            <person name="Ghai R."/>
            <person name="Kavagutti S V."/>
        </authorList>
    </citation>
    <scope>NUCLEOTIDE SEQUENCE</scope>
</reference>
<keyword evidence="5 7" id="KW-1133">Transmembrane helix</keyword>
<dbReference type="Gene3D" id="1.10.3720.10">
    <property type="entry name" value="MetI-like"/>
    <property type="match status" value="1"/>
</dbReference>
<feature type="transmembrane region" description="Helical" evidence="7">
    <location>
        <begin position="134"/>
        <end position="157"/>
    </location>
</feature>
<dbReference type="Pfam" id="PF00528">
    <property type="entry name" value="BPD_transp_1"/>
    <property type="match status" value="1"/>
</dbReference>
<evidence type="ECO:0000256" key="6">
    <source>
        <dbReference type="ARBA" id="ARBA00023136"/>
    </source>
</evidence>
<feature type="transmembrane region" description="Helical" evidence="7">
    <location>
        <begin position="177"/>
        <end position="196"/>
    </location>
</feature>
<dbReference type="SUPFAM" id="SSF161098">
    <property type="entry name" value="MetI-like"/>
    <property type="match status" value="1"/>
</dbReference>